<dbReference type="InterPro" id="IPR009305">
    <property type="entry name" value="Mpo1-like"/>
</dbReference>
<evidence type="ECO:0000256" key="1">
    <source>
        <dbReference type="SAM" id="Phobius"/>
    </source>
</evidence>
<gene>
    <name evidence="2" type="ORF">Fcan01_18843</name>
</gene>
<evidence type="ECO:0008006" key="4">
    <source>
        <dbReference type="Google" id="ProtNLM"/>
    </source>
</evidence>
<dbReference type="Pfam" id="PF06127">
    <property type="entry name" value="Mpo1-like"/>
    <property type="match status" value="1"/>
</dbReference>
<name>A0A226DNN5_FOLCA</name>
<dbReference type="PANTHER" id="PTHR28026">
    <property type="entry name" value="DUF962 DOMAIN PROTEIN (AFU_ORTHOLOGUE AFUA_8G05310)"/>
    <property type="match status" value="1"/>
</dbReference>
<comment type="caution">
    <text evidence="2">The sequence shown here is derived from an EMBL/GenBank/DDBJ whole genome shotgun (WGS) entry which is preliminary data.</text>
</comment>
<dbReference type="Proteomes" id="UP000198287">
    <property type="component" value="Unassembled WGS sequence"/>
</dbReference>
<dbReference type="GO" id="GO:0016020">
    <property type="term" value="C:membrane"/>
    <property type="evidence" value="ECO:0007669"/>
    <property type="project" value="GOC"/>
</dbReference>
<reference evidence="2 3" key="1">
    <citation type="submission" date="2015-12" db="EMBL/GenBank/DDBJ databases">
        <title>The genome of Folsomia candida.</title>
        <authorList>
            <person name="Faddeeva A."/>
            <person name="Derks M.F."/>
            <person name="Anvar Y."/>
            <person name="Smit S."/>
            <person name="Van Straalen N."/>
            <person name="Roelofs D."/>
        </authorList>
    </citation>
    <scope>NUCLEOTIDE SEQUENCE [LARGE SCALE GENOMIC DNA]</scope>
    <source>
        <strain evidence="2 3">VU population</strain>
        <tissue evidence="2">Whole body</tissue>
    </source>
</reference>
<dbReference type="PANTHER" id="PTHR28026:SF9">
    <property type="entry name" value="2-HYDROXY-PALMITIC ACID DIOXYGENASE MPO1"/>
    <property type="match status" value="1"/>
</dbReference>
<accession>A0A226DNN5</accession>
<organism evidence="2 3">
    <name type="scientific">Folsomia candida</name>
    <name type="common">Springtail</name>
    <dbReference type="NCBI Taxonomy" id="158441"/>
    <lineage>
        <taxon>Eukaryota</taxon>
        <taxon>Metazoa</taxon>
        <taxon>Ecdysozoa</taxon>
        <taxon>Arthropoda</taxon>
        <taxon>Hexapoda</taxon>
        <taxon>Collembola</taxon>
        <taxon>Entomobryomorpha</taxon>
        <taxon>Isotomoidea</taxon>
        <taxon>Isotomidae</taxon>
        <taxon>Proisotominae</taxon>
        <taxon>Folsomia</taxon>
    </lineage>
</organism>
<evidence type="ECO:0000313" key="2">
    <source>
        <dbReference type="EMBL" id="OXA46454.1"/>
    </source>
</evidence>
<proteinExistence type="predicted"/>
<protein>
    <recommendedName>
        <fullName evidence="4">DUF962 domain-containing protein</fullName>
    </recommendedName>
</protein>
<feature type="transmembrane region" description="Helical" evidence="1">
    <location>
        <begin position="24"/>
        <end position="44"/>
    </location>
</feature>
<dbReference type="EMBL" id="LNIX01000015">
    <property type="protein sequence ID" value="OXA46454.1"/>
    <property type="molecule type" value="Genomic_DNA"/>
</dbReference>
<keyword evidence="1" id="KW-0472">Membrane</keyword>
<dbReference type="OrthoDB" id="2124888at2759"/>
<dbReference type="AlphaFoldDB" id="A0A226DNN5"/>
<evidence type="ECO:0000313" key="3">
    <source>
        <dbReference type="Proteomes" id="UP000198287"/>
    </source>
</evidence>
<keyword evidence="3" id="KW-1185">Reference proteome</keyword>
<sequence>MGITDLEEQFTFYASYHHSTLNKLIHIGCVWPILWSAFVLSEYIPLQVPFIPENPLHPPNITLITALFYAGVYIMMDKKVKDARKIEAIHAGLARLAKLVLPQAASVRQK</sequence>
<keyword evidence="1" id="KW-0812">Transmembrane</keyword>
<feature type="transmembrane region" description="Helical" evidence="1">
    <location>
        <begin position="56"/>
        <end position="76"/>
    </location>
</feature>
<dbReference type="GO" id="GO:0005783">
    <property type="term" value="C:endoplasmic reticulum"/>
    <property type="evidence" value="ECO:0007669"/>
    <property type="project" value="TreeGrafter"/>
</dbReference>
<keyword evidence="1" id="KW-1133">Transmembrane helix</keyword>
<dbReference type="GO" id="GO:0046521">
    <property type="term" value="P:sphingoid catabolic process"/>
    <property type="evidence" value="ECO:0007669"/>
    <property type="project" value="TreeGrafter"/>
</dbReference>